<evidence type="ECO:0000256" key="1">
    <source>
        <dbReference type="SAM" id="MobiDB-lite"/>
    </source>
</evidence>
<organism evidence="2 3">
    <name type="scientific">Actinokineospora diospyrosa</name>
    <dbReference type="NCBI Taxonomy" id="103728"/>
    <lineage>
        <taxon>Bacteria</taxon>
        <taxon>Bacillati</taxon>
        <taxon>Actinomycetota</taxon>
        <taxon>Actinomycetes</taxon>
        <taxon>Pseudonocardiales</taxon>
        <taxon>Pseudonocardiaceae</taxon>
        <taxon>Actinokineospora</taxon>
    </lineage>
</organism>
<feature type="region of interest" description="Disordered" evidence="1">
    <location>
        <begin position="214"/>
        <end position="263"/>
    </location>
</feature>
<protein>
    <submittedName>
        <fullName evidence="2">Uncharacterized protein</fullName>
    </submittedName>
</protein>
<feature type="non-terminal residue" evidence="2">
    <location>
        <position position="1"/>
    </location>
</feature>
<dbReference type="EMBL" id="JAMTCO010000007">
    <property type="protein sequence ID" value="MCP2270304.1"/>
    <property type="molecule type" value="Genomic_DNA"/>
</dbReference>
<feature type="region of interest" description="Disordered" evidence="1">
    <location>
        <begin position="1"/>
        <end position="105"/>
    </location>
</feature>
<name>A0ABT1ICL0_9PSEU</name>
<comment type="caution">
    <text evidence="2">The sequence shown here is derived from an EMBL/GenBank/DDBJ whole genome shotgun (WGS) entry which is preliminary data.</text>
</comment>
<proteinExistence type="predicted"/>
<gene>
    <name evidence="2" type="ORF">LV75_002805</name>
</gene>
<feature type="compositionally biased region" description="Gly residues" evidence="1">
    <location>
        <begin position="216"/>
        <end position="225"/>
    </location>
</feature>
<dbReference type="Proteomes" id="UP001205185">
    <property type="component" value="Unassembled WGS sequence"/>
</dbReference>
<evidence type="ECO:0000313" key="2">
    <source>
        <dbReference type="EMBL" id="MCP2270304.1"/>
    </source>
</evidence>
<evidence type="ECO:0000313" key="3">
    <source>
        <dbReference type="Proteomes" id="UP001205185"/>
    </source>
</evidence>
<keyword evidence="3" id="KW-1185">Reference proteome</keyword>
<reference evidence="2 3" key="1">
    <citation type="submission" date="2022-06" db="EMBL/GenBank/DDBJ databases">
        <title>Genomic Encyclopedia of Archaeal and Bacterial Type Strains, Phase II (KMG-II): from individual species to whole genera.</title>
        <authorList>
            <person name="Goeker M."/>
        </authorList>
    </citation>
    <scope>NUCLEOTIDE SEQUENCE [LARGE SCALE GENOMIC DNA]</scope>
    <source>
        <strain evidence="2 3">DSM 44255</strain>
    </source>
</reference>
<accession>A0ABT1ICL0</accession>
<sequence length="263" mass="27831">SNHRMMPTQHQRNRPKRPARPQLTRNRLPIMRTQHNTTHRHNLRSLRHEDHPTPGALTTGDQGPLQHPTQNRKAGAQKQALPRGNATGVVPPRKTSPPHRAGLAPATPTVQVLGWQGRRERAGMAPQLPSVRWSARWVGADLTEGQLAPPGPSVQRLGRWAGADLPEVGQAPATPGCPGAGLGGGADLVGLGAPLGPSVRWPAGWGGADLTAAGTGASGCPGDGLVGQDRTWRKAGGSTSSFRVPSGWVGRGRPPRRQCQSLR</sequence>